<dbReference type="KEGG" id="aten:116292974"/>
<reference evidence="2" key="1">
    <citation type="submission" date="2025-08" db="UniProtKB">
        <authorList>
            <consortium name="RefSeq"/>
        </authorList>
    </citation>
    <scope>IDENTIFICATION</scope>
    <source>
        <tissue evidence="2">Tentacle</tissue>
    </source>
</reference>
<evidence type="ECO:0000313" key="1">
    <source>
        <dbReference type="Proteomes" id="UP000515163"/>
    </source>
</evidence>
<name>A0A6P8HII9_ACTTE</name>
<proteinExistence type="predicted"/>
<dbReference type="Proteomes" id="UP000515163">
    <property type="component" value="Unplaced"/>
</dbReference>
<dbReference type="InParanoid" id="A0A6P8HII9"/>
<dbReference type="OrthoDB" id="10341866at2759"/>
<dbReference type="RefSeq" id="XP_031556204.1">
    <property type="nucleotide sequence ID" value="XM_031700344.1"/>
</dbReference>
<accession>A0A6P8HII9</accession>
<dbReference type="GeneID" id="116292974"/>
<evidence type="ECO:0000313" key="2">
    <source>
        <dbReference type="RefSeq" id="XP_031556204.1"/>
    </source>
</evidence>
<keyword evidence="1" id="KW-1185">Reference proteome</keyword>
<dbReference type="AlphaFoldDB" id="A0A6P8HII9"/>
<sequence length="181" mass="20501">MESYAVPSSLTYTEGDNATFSKLNKASESIRRFEFGVWWNSSNWIPCGVIAINDTEVLYKLYDKDAMCKPFLSRLKFPTKENLQQGKSATVLQDISLNDENMYYTAICLEGKHENEDPVIQELKVLPRQRTVNTPKSTTVTSKTNRLTTVNTKSNSAATKLEYQKIVVIFSVCLVLLMTLP</sequence>
<protein>
    <submittedName>
        <fullName evidence="2">Uncharacterized protein LOC116292974</fullName>
    </submittedName>
</protein>
<organism evidence="1 2">
    <name type="scientific">Actinia tenebrosa</name>
    <name type="common">Australian red waratah sea anemone</name>
    <dbReference type="NCBI Taxonomy" id="6105"/>
    <lineage>
        <taxon>Eukaryota</taxon>
        <taxon>Metazoa</taxon>
        <taxon>Cnidaria</taxon>
        <taxon>Anthozoa</taxon>
        <taxon>Hexacorallia</taxon>
        <taxon>Actiniaria</taxon>
        <taxon>Actiniidae</taxon>
        <taxon>Actinia</taxon>
    </lineage>
</organism>
<gene>
    <name evidence="2" type="primary">LOC116292974</name>
</gene>